<dbReference type="Gene3D" id="3.40.50.300">
    <property type="entry name" value="P-loop containing nucleotide triphosphate hydrolases"/>
    <property type="match status" value="1"/>
</dbReference>
<dbReference type="SUPFAM" id="SSF52540">
    <property type="entry name" value="P-loop containing nucleoside triphosphate hydrolases"/>
    <property type="match status" value="1"/>
</dbReference>
<dbReference type="SMART" id="SM00382">
    <property type="entry name" value="AAA"/>
    <property type="match status" value="1"/>
</dbReference>
<keyword evidence="2" id="KW-0067">ATP-binding</keyword>
<reference evidence="7 8" key="1">
    <citation type="submission" date="2024-04" db="EMBL/GenBank/DDBJ databases">
        <title>Novel species of the genus Ideonella isolated from streams.</title>
        <authorList>
            <person name="Lu H."/>
        </authorList>
    </citation>
    <scope>NUCLEOTIDE SEQUENCE [LARGE SCALE GENOMIC DNA]</scope>
    <source>
        <strain evidence="7 8">BYS139W</strain>
    </source>
</reference>
<gene>
    <name evidence="7" type="ORF">AACH11_05170</name>
</gene>
<dbReference type="Gene3D" id="1.10.10.60">
    <property type="entry name" value="Homeodomain-like"/>
    <property type="match status" value="1"/>
</dbReference>
<keyword evidence="5" id="KW-0804">Transcription</keyword>
<organism evidence="7 8">
    <name type="scientific">Pseudaquabacterium rugosum</name>
    <dbReference type="NCBI Taxonomy" id="2984194"/>
    <lineage>
        <taxon>Bacteria</taxon>
        <taxon>Pseudomonadati</taxon>
        <taxon>Pseudomonadota</taxon>
        <taxon>Betaproteobacteria</taxon>
        <taxon>Burkholderiales</taxon>
        <taxon>Sphaerotilaceae</taxon>
        <taxon>Pseudaquabacterium</taxon>
    </lineage>
</organism>
<dbReference type="InterPro" id="IPR027417">
    <property type="entry name" value="P-loop_NTPase"/>
</dbReference>
<keyword evidence="4" id="KW-0238">DNA-binding</keyword>
<evidence type="ECO:0000256" key="5">
    <source>
        <dbReference type="ARBA" id="ARBA00023163"/>
    </source>
</evidence>
<keyword evidence="8" id="KW-1185">Reference proteome</keyword>
<dbReference type="InterPro" id="IPR025944">
    <property type="entry name" value="Sigma_54_int_dom_CS"/>
</dbReference>
<evidence type="ECO:0000313" key="7">
    <source>
        <dbReference type="EMBL" id="MEK8025348.1"/>
    </source>
</evidence>
<dbReference type="Pfam" id="PF01590">
    <property type="entry name" value="GAF"/>
    <property type="match status" value="1"/>
</dbReference>
<dbReference type="Pfam" id="PF25601">
    <property type="entry name" value="AAA_lid_14"/>
    <property type="match status" value="1"/>
</dbReference>
<dbReference type="InterPro" id="IPR003018">
    <property type="entry name" value="GAF"/>
</dbReference>
<keyword evidence="3" id="KW-0805">Transcription regulation</keyword>
<dbReference type="Pfam" id="PF00158">
    <property type="entry name" value="Sigma54_activat"/>
    <property type="match status" value="1"/>
</dbReference>
<dbReference type="PANTHER" id="PTHR32071:SF77">
    <property type="entry name" value="TRANSCRIPTIONAL REGULATORY PROTEIN"/>
    <property type="match status" value="1"/>
</dbReference>
<dbReference type="EMBL" id="JBBUTF010000004">
    <property type="protein sequence ID" value="MEK8025348.1"/>
    <property type="molecule type" value="Genomic_DNA"/>
</dbReference>
<dbReference type="PRINTS" id="PR01590">
    <property type="entry name" value="HTHFIS"/>
</dbReference>
<comment type="caution">
    <text evidence="7">The sequence shown here is derived from an EMBL/GenBank/DDBJ whole genome shotgun (WGS) entry which is preliminary data.</text>
</comment>
<dbReference type="PROSITE" id="PS00688">
    <property type="entry name" value="SIGMA54_INTERACT_3"/>
    <property type="match status" value="1"/>
</dbReference>
<dbReference type="PROSITE" id="PS50045">
    <property type="entry name" value="SIGMA54_INTERACT_4"/>
    <property type="match status" value="1"/>
</dbReference>
<proteinExistence type="predicted"/>
<dbReference type="InterPro" id="IPR002078">
    <property type="entry name" value="Sigma_54_int"/>
</dbReference>
<sequence>MNLDLAPAHDPANELLSPSVRDHADRVLQAVRQGARERAGDVVAQSWSRCVNEYRLHPDRARTPPVLPRVELEARRARVADIIECARYEMTSLYQQLGDTESAVVLTDTDGVIVHMVSSPEFAAEAAPLGLRPGARWSETEAGTNGMGTCLASAAPVCVRREDHFFSKLTELTCSAVPVFDPSGEIAAVLDVTSRSSLMQQHLLVLLGMTARMIENRLLDKRFRHAHPLHFHSRPEFVYTLHEGKLALDDDGRILAANRSALFQLGVPTVAEIRARRLEDLFQTSLGDMLQRSMSASYHPVVTYRANAALRFFAVARRPAEDAQGQPARPMVPGLPAVSASLGDAGRSRPVVPARPAALSAAATATFRDPRLAHALDTGRRVIARGTPVLLCAETGAGKEVFARALHESSPHARGAFVAVNCASLPETLIESELFGYRAGAFTGAQKTGRRGKILQADGGTLFLDEIADMPLELQARLLRVLDERQVTPLGTEETHPVDFQLISASHGRLPDLVAQGRFREDLYYRLCGIELALPPLRERADKRELIRGLLQTEGGADTVLTPEAERLLMTHPFPGNIRQLRHVLRSAAALSDGTPITPEHLPSLQGACATLPMPGVAATVAGGGTGAVVGLLAGAAAGGVGGAEAAAQGADAWGDACRDLPAGQQTAASAAGAVPSGVMAAAGAAGASGSPGRAATPARPPATADDEAAAAVARLNPIQANERQVLLQMLEQYRWNVSNVAKALDVSRNTLYRKLHKLHIDISSPD</sequence>
<evidence type="ECO:0000256" key="3">
    <source>
        <dbReference type="ARBA" id="ARBA00023015"/>
    </source>
</evidence>
<accession>A0ABU9B9K9</accession>
<keyword evidence="1" id="KW-0547">Nucleotide-binding</keyword>
<evidence type="ECO:0000259" key="6">
    <source>
        <dbReference type="PROSITE" id="PS50045"/>
    </source>
</evidence>
<dbReference type="Proteomes" id="UP001368500">
    <property type="component" value="Unassembled WGS sequence"/>
</dbReference>
<dbReference type="RefSeq" id="WP_341373133.1">
    <property type="nucleotide sequence ID" value="NZ_JBBUTF010000004.1"/>
</dbReference>
<feature type="domain" description="Sigma-54 factor interaction" evidence="6">
    <location>
        <begin position="365"/>
        <end position="590"/>
    </location>
</feature>
<dbReference type="SUPFAM" id="SSF46689">
    <property type="entry name" value="Homeodomain-like"/>
    <property type="match status" value="1"/>
</dbReference>
<dbReference type="SUPFAM" id="SSF55781">
    <property type="entry name" value="GAF domain-like"/>
    <property type="match status" value="1"/>
</dbReference>
<dbReference type="Gene3D" id="3.30.450.40">
    <property type="match status" value="1"/>
</dbReference>
<dbReference type="Gene3D" id="1.10.8.60">
    <property type="match status" value="1"/>
</dbReference>
<evidence type="ECO:0000256" key="4">
    <source>
        <dbReference type="ARBA" id="ARBA00023125"/>
    </source>
</evidence>
<dbReference type="PANTHER" id="PTHR32071">
    <property type="entry name" value="TRANSCRIPTIONAL REGULATORY PROTEIN"/>
    <property type="match status" value="1"/>
</dbReference>
<dbReference type="InterPro" id="IPR025943">
    <property type="entry name" value="Sigma_54_int_dom_ATP-bd_2"/>
</dbReference>
<dbReference type="PROSITE" id="PS00676">
    <property type="entry name" value="SIGMA54_INTERACT_2"/>
    <property type="match status" value="1"/>
</dbReference>
<name>A0ABU9B9K9_9BURK</name>
<evidence type="ECO:0000256" key="1">
    <source>
        <dbReference type="ARBA" id="ARBA00022741"/>
    </source>
</evidence>
<dbReference type="InterPro" id="IPR003593">
    <property type="entry name" value="AAA+_ATPase"/>
</dbReference>
<dbReference type="Pfam" id="PF02954">
    <property type="entry name" value="HTH_8"/>
    <property type="match status" value="1"/>
</dbReference>
<dbReference type="InterPro" id="IPR029016">
    <property type="entry name" value="GAF-like_dom_sf"/>
</dbReference>
<evidence type="ECO:0000256" key="2">
    <source>
        <dbReference type="ARBA" id="ARBA00022840"/>
    </source>
</evidence>
<dbReference type="InterPro" id="IPR002197">
    <property type="entry name" value="HTH_Fis"/>
</dbReference>
<dbReference type="InterPro" id="IPR009057">
    <property type="entry name" value="Homeodomain-like_sf"/>
</dbReference>
<protein>
    <submittedName>
        <fullName evidence="7">Sigma 54-interacting transcriptional regulator</fullName>
    </submittedName>
</protein>
<dbReference type="InterPro" id="IPR058031">
    <property type="entry name" value="AAA_lid_NorR"/>
</dbReference>
<evidence type="ECO:0000313" key="8">
    <source>
        <dbReference type="Proteomes" id="UP001368500"/>
    </source>
</evidence>
<dbReference type="CDD" id="cd00009">
    <property type="entry name" value="AAA"/>
    <property type="match status" value="1"/>
</dbReference>